<dbReference type="PROSITE" id="PS51682">
    <property type="entry name" value="SAM_OMT_I"/>
    <property type="match status" value="1"/>
</dbReference>
<evidence type="ECO:0000256" key="3">
    <source>
        <dbReference type="ARBA" id="ARBA00022691"/>
    </source>
</evidence>
<dbReference type="EMBL" id="JAGPYQ010000002">
    <property type="protein sequence ID" value="MBQ0854708.1"/>
    <property type="molecule type" value="Genomic_DNA"/>
</dbReference>
<evidence type="ECO:0000256" key="2">
    <source>
        <dbReference type="ARBA" id="ARBA00022679"/>
    </source>
</evidence>
<sequence length="229" mass="25800">MADTPRPDTDGRPDSMWVERPPFHSRLIKDERVLGVLDELYERERRINWEEYAHHPDPRHHAGTGFSLSPEQGDQLYLLIRHGRARRVVEFATSLGFSTLFLAAAVRDGGGGRVYTAELVPEKVEQARENIARAGLADHVTFFEGDACETLAAAPEDIDFALIDGWEPKVSLDVLKVIEPKLRSGALIYNENQDREFLDYVRTPDSGYLNLPLLSGSTYKPQGELSLRV</sequence>
<name>A0A940Y365_9ACTN</name>
<reference evidence="4 5" key="1">
    <citation type="submission" date="2021-04" db="EMBL/GenBank/DDBJ databases">
        <authorList>
            <person name="Tang X."/>
            <person name="Zhou X."/>
            <person name="Chen X."/>
            <person name="Cernava T."/>
            <person name="Zhang C."/>
        </authorList>
    </citation>
    <scope>NUCLEOTIDE SEQUENCE [LARGE SCALE GENOMIC DNA]</scope>
    <source>
        <strain evidence="4 5">BH-SS-21</strain>
    </source>
</reference>
<evidence type="ECO:0000256" key="1">
    <source>
        <dbReference type="ARBA" id="ARBA00022603"/>
    </source>
</evidence>
<evidence type="ECO:0000313" key="4">
    <source>
        <dbReference type="EMBL" id="MBQ0854708.1"/>
    </source>
</evidence>
<evidence type="ECO:0000313" key="5">
    <source>
        <dbReference type="Proteomes" id="UP000677413"/>
    </source>
</evidence>
<dbReference type="Pfam" id="PF13578">
    <property type="entry name" value="Methyltransf_24"/>
    <property type="match status" value="1"/>
</dbReference>
<dbReference type="EC" id="2.1.1.-" evidence="4"/>
<dbReference type="CDD" id="cd02440">
    <property type="entry name" value="AdoMet_MTases"/>
    <property type="match status" value="1"/>
</dbReference>
<dbReference type="InterPro" id="IPR029063">
    <property type="entry name" value="SAM-dependent_MTases_sf"/>
</dbReference>
<dbReference type="AlphaFoldDB" id="A0A940Y365"/>
<keyword evidence="1 4" id="KW-0489">Methyltransferase</keyword>
<dbReference type="GO" id="GO:0032259">
    <property type="term" value="P:methylation"/>
    <property type="evidence" value="ECO:0007669"/>
    <property type="project" value="UniProtKB-KW"/>
</dbReference>
<dbReference type="InterPro" id="IPR002935">
    <property type="entry name" value="SAM_O-MeTrfase"/>
</dbReference>
<dbReference type="SUPFAM" id="SSF53335">
    <property type="entry name" value="S-adenosyl-L-methionine-dependent methyltransferases"/>
    <property type="match status" value="1"/>
</dbReference>
<dbReference type="PANTHER" id="PTHR43167:SF1">
    <property type="entry name" value="PUTATIVE (AFU_ORTHOLOGUE AFUA_6G01830)-RELATED"/>
    <property type="match status" value="1"/>
</dbReference>
<keyword evidence="5" id="KW-1185">Reference proteome</keyword>
<accession>A0A940Y365</accession>
<keyword evidence="3" id="KW-0949">S-adenosyl-L-methionine</keyword>
<protein>
    <submittedName>
        <fullName evidence="4">Class I SAM-dependent methyltransferase</fullName>
        <ecNumber evidence="4">2.1.1.-</ecNumber>
    </submittedName>
</protein>
<proteinExistence type="predicted"/>
<dbReference type="RefSeq" id="WP_210892552.1">
    <property type="nucleotide sequence ID" value="NZ_JAGPYQ010000002.1"/>
</dbReference>
<dbReference type="GO" id="GO:0008171">
    <property type="term" value="F:O-methyltransferase activity"/>
    <property type="evidence" value="ECO:0007669"/>
    <property type="project" value="InterPro"/>
</dbReference>
<organism evidence="4 5">
    <name type="scientific">Streptomyces liliiviolaceus</name>
    <dbReference type="NCBI Taxonomy" id="2823109"/>
    <lineage>
        <taxon>Bacteria</taxon>
        <taxon>Bacillati</taxon>
        <taxon>Actinomycetota</taxon>
        <taxon>Actinomycetes</taxon>
        <taxon>Kitasatosporales</taxon>
        <taxon>Streptomycetaceae</taxon>
        <taxon>Streptomyces</taxon>
    </lineage>
</organism>
<dbReference type="Proteomes" id="UP000677413">
    <property type="component" value="Unassembled WGS sequence"/>
</dbReference>
<gene>
    <name evidence="4" type="ORF">J8N05_41850</name>
</gene>
<dbReference type="Gene3D" id="3.40.50.150">
    <property type="entry name" value="Vaccinia Virus protein VP39"/>
    <property type="match status" value="1"/>
</dbReference>
<keyword evidence="2 4" id="KW-0808">Transferase</keyword>
<comment type="caution">
    <text evidence="4">The sequence shown here is derived from an EMBL/GenBank/DDBJ whole genome shotgun (WGS) entry which is preliminary data.</text>
</comment>
<dbReference type="PANTHER" id="PTHR43167">
    <property type="entry name" value="PUTATIVE (AFU_ORTHOLOGUE AFUA_6G01830)-RELATED"/>
    <property type="match status" value="1"/>
</dbReference>